<proteinExistence type="predicted"/>
<protein>
    <submittedName>
        <fullName evidence="1">Uncharacterized protein</fullName>
    </submittedName>
</protein>
<gene>
    <name evidence="1" type="ORF">H2198_003670</name>
</gene>
<dbReference type="EMBL" id="JAPDRQ010000050">
    <property type="protein sequence ID" value="KAJ9658517.1"/>
    <property type="molecule type" value="Genomic_DNA"/>
</dbReference>
<accession>A0ACC3ABM6</accession>
<comment type="caution">
    <text evidence="1">The sequence shown here is derived from an EMBL/GenBank/DDBJ whole genome shotgun (WGS) entry which is preliminary data.</text>
</comment>
<dbReference type="Proteomes" id="UP001172386">
    <property type="component" value="Unassembled WGS sequence"/>
</dbReference>
<evidence type="ECO:0000313" key="2">
    <source>
        <dbReference type="Proteomes" id="UP001172386"/>
    </source>
</evidence>
<organism evidence="1 2">
    <name type="scientific">Neophaeococcomyces mojaviensis</name>
    <dbReference type="NCBI Taxonomy" id="3383035"/>
    <lineage>
        <taxon>Eukaryota</taxon>
        <taxon>Fungi</taxon>
        <taxon>Dikarya</taxon>
        <taxon>Ascomycota</taxon>
        <taxon>Pezizomycotina</taxon>
        <taxon>Eurotiomycetes</taxon>
        <taxon>Chaetothyriomycetidae</taxon>
        <taxon>Chaetothyriales</taxon>
        <taxon>Chaetothyriales incertae sedis</taxon>
        <taxon>Neophaeococcomyces</taxon>
    </lineage>
</organism>
<keyword evidence="2" id="KW-1185">Reference proteome</keyword>
<sequence length="352" mass="40444">MGSIALEEKSCWVTLVTRASYLPGVIVLAHTLDQHKSQYPFVVQYTDGLGEEAIAALKDEAARKGRIIPIHVSLLLPRTGAENMAGIAVAERFRDTFTKLRAFEVFKQGFTRACFLDADMAIFQNPDDVFDTDMPRDWIASTHACICTPDGSTWAPAAWQKGNCAYTPLTSPDQVSEDTWSRPTYGLLNGGLFVFHPTEDLWTRMMGFFNYTERLKDYQFPDQDFLADFFRNRWKAISWKYNAIKTHPYIHPALWSREKVVILHYIVDKPWERKVSSEGIAGHKGRDGETHQWWWDVYTAWLETQKEKSKTLETMSKLVGQQEPFTEKVPLKFVPGKPEDVKTYSELMGWNP</sequence>
<reference evidence="1" key="1">
    <citation type="submission" date="2022-10" db="EMBL/GenBank/DDBJ databases">
        <title>Culturing micro-colonial fungi from biological soil crusts in the Mojave desert and describing Neophaeococcomyces mojavensis, and introducing the new genera and species Taxawa tesnikishii.</title>
        <authorList>
            <person name="Kurbessoian T."/>
            <person name="Stajich J.E."/>
        </authorList>
    </citation>
    <scope>NUCLEOTIDE SEQUENCE</scope>
    <source>
        <strain evidence="1">JES_112</strain>
    </source>
</reference>
<evidence type="ECO:0000313" key="1">
    <source>
        <dbReference type="EMBL" id="KAJ9658517.1"/>
    </source>
</evidence>
<name>A0ACC3ABM6_9EURO</name>